<dbReference type="RefSeq" id="WP_140988414.1">
    <property type="nucleotide sequence ID" value="NZ_VHIQ01000001.1"/>
</dbReference>
<keyword evidence="1" id="KW-1133">Transmembrane helix</keyword>
<proteinExistence type="predicted"/>
<sequence>MLKFFRNLRKKLIEQNKVRKYLAYAIGEIILVVIGILIALQVNNENDQRKANKLEIKILKEIQINLQNDILEIRSDIELMEDLTKGVTNIKDFIKLNDKPTDSFNRNCALLRLTPHFNPITSGFKLLQSQGIGLVSNDSLRNAISFQYDMLYPYYKTYEEERSRFHSMHSEPILLNYFSMYFNEQNSMYQHGLFFETNTEDYLKLKEDKSFLKIITAISFENEIIKSRAKKVENSIIELIENISIELKNN</sequence>
<keyword evidence="3" id="KW-1185">Reference proteome</keyword>
<comment type="caution">
    <text evidence="2">The sequence shown here is derived from an EMBL/GenBank/DDBJ whole genome shotgun (WGS) entry which is preliminary data.</text>
</comment>
<organism evidence="2 3">
    <name type="scientific">Paucihalobacter ruber</name>
    <dbReference type="NCBI Taxonomy" id="2567861"/>
    <lineage>
        <taxon>Bacteria</taxon>
        <taxon>Pseudomonadati</taxon>
        <taxon>Bacteroidota</taxon>
        <taxon>Flavobacteriia</taxon>
        <taxon>Flavobacteriales</taxon>
        <taxon>Flavobacteriaceae</taxon>
        <taxon>Paucihalobacter</taxon>
    </lineage>
</organism>
<name>A0A506PQE1_9FLAO</name>
<dbReference type="AlphaFoldDB" id="A0A506PQE1"/>
<keyword evidence="1" id="KW-0812">Transmembrane</keyword>
<evidence type="ECO:0000313" key="3">
    <source>
        <dbReference type="Proteomes" id="UP000317332"/>
    </source>
</evidence>
<evidence type="ECO:0000256" key="1">
    <source>
        <dbReference type="SAM" id="Phobius"/>
    </source>
</evidence>
<dbReference type="EMBL" id="VHIQ01000001">
    <property type="protein sequence ID" value="TPV35405.1"/>
    <property type="molecule type" value="Genomic_DNA"/>
</dbReference>
<dbReference type="OrthoDB" id="821805at2"/>
<gene>
    <name evidence="2" type="ORF">FJ651_00345</name>
</gene>
<evidence type="ECO:0000313" key="2">
    <source>
        <dbReference type="EMBL" id="TPV35405.1"/>
    </source>
</evidence>
<accession>A0A506PQE1</accession>
<dbReference type="Pfam" id="PF19578">
    <property type="entry name" value="DUF6090"/>
    <property type="match status" value="1"/>
</dbReference>
<keyword evidence="1" id="KW-0472">Membrane</keyword>
<dbReference type="Proteomes" id="UP000317332">
    <property type="component" value="Unassembled WGS sequence"/>
</dbReference>
<dbReference type="InterPro" id="IPR045749">
    <property type="entry name" value="DUF6090"/>
</dbReference>
<reference evidence="2 3" key="1">
    <citation type="submission" date="2019-06" db="EMBL/GenBank/DDBJ databases">
        <title>Flavobacteriaceae Paucihalobacterium erythroidium CWB-1, complete genome.</title>
        <authorList>
            <person name="Wu S."/>
        </authorList>
    </citation>
    <scope>NUCLEOTIDE SEQUENCE [LARGE SCALE GENOMIC DNA]</scope>
    <source>
        <strain evidence="2 3">CWB-1</strain>
    </source>
</reference>
<feature type="transmembrane region" description="Helical" evidence="1">
    <location>
        <begin position="21"/>
        <end position="40"/>
    </location>
</feature>
<protein>
    <submittedName>
        <fullName evidence="2">Uncharacterized protein</fullName>
    </submittedName>
</protein>